<feature type="region of interest" description="Disordered" evidence="2">
    <location>
        <begin position="744"/>
        <end position="780"/>
    </location>
</feature>
<feature type="compositionally biased region" description="Low complexity" evidence="2">
    <location>
        <begin position="27"/>
        <end position="36"/>
    </location>
</feature>
<reference evidence="4" key="1">
    <citation type="submission" date="2019-01" db="EMBL/GenBank/DDBJ databases">
        <title>Draft genome sequences of three monokaryotic isolates of the white-rot basidiomycete fungus Dichomitus squalens.</title>
        <authorList>
            <consortium name="DOE Joint Genome Institute"/>
            <person name="Lopez S.C."/>
            <person name="Andreopoulos B."/>
            <person name="Pangilinan J."/>
            <person name="Lipzen A."/>
            <person name="Riley R."/>
            <person name="Ahrendt S."/>
            <person name="Ng V."/>
            <person name="Barry K."/>
            <person name="Daum C."/>
            <person name="Grigoriev I.V."/>
            <person name="Hilden K.S."/>
            <person name="Makela M.R."/>
            <person name="de Vries R.P."/>
        </authorList>
    </citation>
    <scope>NUCLEOTIDE SEQUENCE [LARGE SCALE GENOMIC DNA]</scope>
    <source>
        <strain evidence="4">OM18370.1</strain>
    </source>
</reference>
<dbReference type="Pfam" id="PF25995">
    <property type="entry name" value="STB6_N"/>
    <property type="match status" value="1"/>
</dbReference>
<feature type="region of interest" description="Disordered" evidence="2">
    <location>
        <begin position="553"/>
        <end position="611"/>
    </location>
</feature>
<dbReference type="InterPro" id="IPR038919">
    <property type="entry name" value="STB2/STB2"/>
</dbReference>
<dbReference type="AlphaFoldDB" id="A0A4Q9N0V7"/>
<dbReference type="OrthoDB" id="19806at2759"/>
<evidence type="ECO:0000256" key="2">
    <source>
        <dbReference type="SAM" id="MobiDB-lite"/>
    </source>
</evidence>
<feature type="coiled-coil region" evidence="1">
    <location>
        <begin position="878"/>
        <end position="905"/>
    </location>
</feature>
<dbReference type="EMBL" id="ML143393">
    <property type="protein sequence ID" value="TBU32752.1"/>
    <property type="molecule type" value="Genomic_DNA"/>
</dbReference>
<feature type="compositionally biased region" description="Polar residues" evidence="2">
    <location>
        <begin position="54"/>
        <end position="69"/>
    </location>
</feature>
<name>A0A4Q9N0V7_9APHY</name>
<dbReference type="GO" id="GO:0070822">
    <property type="term" value="C:Sin3-type complex"/>
    <property type="evidence" value="ECO:0007669"/>
    <property type="project" value="TreeGrafter"/>
</dbReference>
<feature type="compositionally biased region" description="Low complexity" evidence="2">
    <location>
        <begin position="74"/>
        <end position="83"/>
    </location>
</feature>
<feature type="compositionally biased region" description="Polar residues" evidence="2">
    <location>
        <begin position="676"/>
        <end position="686"/>
    </location>
</feature>
<dbReference type="Proteomes" id="UP000292957">
    <property type="component" value="Unassembled WGS sequence"/>
</dbReference>
<dbReference type="InterPro" id="IPR059025">
    <property type="entry name" value="STB6_N"/>
</dbReference>
<feature type="compositionally biased region" description="Basic and acidic residues" evidence="2">
    <location>
        <begin position="709"/>
        <end position="719"/>
    </location>
</feature>
<feature type="compositionally biased region" description="Pro residues" evidence="2">
    <location>
        <begin position="37"/>
        <end position="49"/>
    </location>
</feature>
<evidence type="ECO:0000313" key="4">
    <source>
        <dbReference type="EMBL" id="TBU32752.1"/>
    </source>
</evidence>
<evidence type="ECO:0000259" key="3">
    <source>
        <dbReference type="Pfam" id="PF25995"/>
    </source>
</evidence>
<proteinExistence type="predicted"/>
<dbReference type="PANTHER" id="PTHR31011:SF2">
    <property type="entry name" value="PROTEIN STB2-RELATED"/>
    <property type="match status" value="1"/>
</dbReference>
<feature type="region of interest" description="Disordered" evidence="2">
    <location>
        <begin position="968"/>
        <end position="999"/>
    </location>
</feature>
<gene>
    <name evidence="4" type="ORF">BD311DRAFT_713643</name>
</gene>
<protein>
    <recommendedName>
        <fullName evidence="3">STB6-like N-terminal domain-containing protein</fullName>
    </recommendedName>
</protein>
<feature type="domain" description="STB6-like N-terminal" evidence="3">
    <location>
        <begin position="138"/>
        <end position="267"/>
    </location>
</feature>
<sequence length="1078" mass="118269">MSSLSSKARASGLSLLPQAPGSPPAPRSKSPTMPSSSTPPSPTSRPPAPRAHTFASSANNSLSVPSTPYHTPHVSSVNVVSTSRRLLMPTVRAVRPTAPRVPNSKPSPSKLGRGRAGSLPVSVVNEPQERTVVGASEWLPGGEKFEVVEEQLELEGFQIYAVEKWVVARKRPVLVLTVFTGDPKHKITVTALSPQPCLSSTEAQAAWDDAIRSLRREGARPKETEKGVLMVTSLANFRSDFTIVHIPSGNFLDVREQLYSNVNLLRMGCGGRSALTLEEPSDATKDRFVAMYHVADKAPARSRELFSATVLELVKLIQASLAIFGMFDLDPEERNGLLCDVTCEGIQRWVTEIGEQYLNIEPTERVAEPTVIAALFSLIVSIRSKLFALGVVVPKDPFLDPIAFVKALTAFYHKSQQSSSHSHLVLPTTPTIASSSIGSSNSGSPVPPLLGPSASPPSVVFLTQSLIETIEAHYEKSRQSESYKVHRVLKNKLDDLATDLRTHGTESGGPTTVTTLSVTTDLAALARCATTSKDAPQSLRYLWTGRAGHAEKKRREKEAVWSDGEREREEKERERDGEKDVLSKDGRDKDERDRDSHREARSGDEWDRPWGGRMQRKIESWAGLGKGKKLSVDFGTLGKAFLTDGPRGLSEKSGQSSLVPSVVVSRDPADEEEFLSSGQQSPTSDVPNPLMLGVGSLPSAERSASDVSEYDRRVSEFNHRRPPIKSQSRIVSWSDARTARGLLHDHSSSSAKVRHHVGASPLGRADSSPGEDNNADMDDLDDMEKELRRRRVLAAGPYRRRSFDDALDLADTRILPVERMRIDVELCGQLLVMRRREAHLANVVACLQALASKLAAQNAKLHADHEGARGKLAELDARAGELQRLEALRTEAEALTQETNALAYESAQFLIEDLWHMAVQPRQRVLALREKVFGTGRRLPQGVRGAHGPFNRVQWRLDGEQRLVDRLGRTENEAEEEEEFPVLPGMDMESEEEGDAVEHPSLKPTWLLRFFNYWGGRLGLSRTQEPPVVQSGTKVNGQEQGGEQSQSQENGNGIKQESGESSALAQPALVQRTPTSPL</sequence>
<keyword evidence="1" id="KW-0175">Coiled coil</keyword>
<evidence type="ECO:0000256" key="1">
    <source>
        <dbReference type="SAM" id="Coils"/>
    </source>
</evidence>
<feature type="compositionally biased region" description="Basic and acidic residues" evidence="2">
    <location>
        <begin position="556"/>
        <end position="610"/>
    </location>
</feature>
<dbReference type="PANTHER" id="PTHR31011">
    <property type="entry name" value="PROTEIN STB2-RELATED"/>
    <property type="match status" value="1"/>
</dbReference>
<feature type="compositionally biased region" description="Low complexity" evidence="2">
    <location>
        <begin position="1036"/>
        <end position="1053"/>
    </location>
</feature>
<feature type="region of interest" description="Disordered" evidence="2">
    <location>
        <begin position="1"/>
        <end position="119"/>
    </location>
</feature>
<organism evidence="4">
    <name type="scientific">Dichomitus squalens</name>
    <dbReference type="NCBI Taxonomy" id="114155"/>
    <lineage>
        <taxon>Eukaryota</taxon>
        <taxon>Fungi</taxon>
        <taxon>Dikarya</taxon>
        <taxon>Basidiomycota</taxon>
        <taxon>Agaricomycotina</taxon>
        <taxon>Agaricomycetes</taxon>
        <taxon>Polyporales</taxon>
        <taxon>Polyporaceae</taxon>
        <taxon>Dichomitus</taxon>
    </lineage>
</organism>
<feature type="region of interest" description="Disordered" evidence="2">
    <location>
        <begin position="666"/>
        <end position="728"/>
    </location>
</feature>
<accession>A0A4Q9N0V7</accession>
<feature type="region of interest" description="Disordered" evidence="2">
    <location>
        <begin position="1023"/>
        <end position="1078"/>
    </location>
</feature>